<dbReference type="NCBIfam" id="TIGR00135">
    <property type="entry name" value="gatC"/>
    <property type="match status" value="1"/>
</dbReference>
<dbReference type="GO" id="GO:0050566">
    <property type="term" value="F:asparaginyl-tRNA synthase (glutamine-hydrolyzing) activity"/>
    <property type="evidence" value="ECO:0007669"/>
    <property type="project" value="RHEA"/>
</dbReference>
<dbReference type="SUPFAM" id="SSF141000">
    <property type="entry name" value="Glu-tRNAGln amidotransferase C subunit"/>
    <property type="match status" value="1"/>
</dbReference>
<reference evidence="2 3" key="1">
    <citation type="submission" date="2019-07" db="EMBL/GenBank/DDBJ databases">
        <title>Whole genome shotgun sequence of Adhaeribacter aerolatus NBRC 106133.</title>
        <authorList>
            <person name="Hosoyama A."/>
            <person name="Uohara A."/>
            <person name="Ohji S."/>
            <person name="Ichikawa N."/>
        </authorList>
    </citation>
    <scope>NUCLEOTIDE SEQUENCE [LARGE SCALE GENOMIC DNA]</scope>
    <source>
        <strain evidence="2 3">NBRC 106133</strain>
    </source>
</reference>
<sequence length="95" mass="11142">MNIDIQTIRNLAHLARLEFDETKEQEMMQDLNKILDWMDKLRELDTSAVEPLTHLSEEVNVLREDIAHNAISHEEGLRNAPKKDSDYFRVPKVLD</sequence>
<dbReference type="OrthoDB" id="9813938at2"/>
<comment type="similarity">
    <text evidence="1">Belongs to the GatC family.</text>
</comment>
<proteinExistence type="inferred from homology"/>
<keyword evidence="1" id="KW-0436">Ligase</keyword>
<dbReference type="HAMAP" id="MF_00122">
    <property type="entry name" value="GatC"/>
    <property type="match status" value="1"/>
</dbReference>
<gene>
    <name evidence="1 2" type="primary">gatC</name>
    <name evidence="2" type="ORF">AAE02nite_03800</name>
</gene>
<evidence type="ECO:0000256" key="1">
    <source>
        <dbReference type="HAMAP-Rule" id="MF_00122"/>
    </source>
</evidence>
<keyword evidence="1" id="KW-0648">Protein biosynthesis</keyword>
<comment type="catalytic activity">
    <reaction evidence="1">
        <text>L-glutamyl-tRNA(Gln) + L-glutamine + ATP + H2O = L-glutaminyl-tRNA(Gln) + L-glutamate + ADP + phosphate + H(+)</text>
        <dbReference type="Rhea" id="RHEA:17521"/>
        <dbReference type="Rhea" id="RHEA-COMP:9681"/>
        <dbReference type="Rhea" id="RHEA-COMP:9684"/>
        <dbReference type="ChEBI" id="CHEBI:15377"/>
        <dbReference type="ChEBI" id="CHEBI:15378"/>
        <dbReference type="ChEBI" id="CHEBI:29985"/>
        <dbReference type="ChEBI" id="CHEBI:30616"/>
        <dbReference type="ChEBI" id="CHEBI:43474"/>
        <dbReference type="ChEBI" id="CHEBI:58359"/>
        <dbReference type="ChEBI" id="CHEBI:78520"/>
        <dbReference type="ChEBI" id="CHEBI:78521"/>
        <dbReference type="ChEBI" id="CHEBI:456216"/>
    </reaction>
</comment>
<name>A0A512ASN4_9BACT</name>
<dbReference type="Proteomes" id="UP000321532">
    <property type="component" value="Unassembled WGS sequence"/>
</dbReference>
<comment type="function">
    <text evidence="1">Allows the formation of correctly charged Asn-tRNA(Asn) or Gln-tRNA(Gln) through the transamidation of misacylated Asp-tRNA(Asn) or Glu-tRNA(Gln) in organisms which lack either or both of asparaginyl-tRNA or glutaminyl-tRNA synthetases. The reaction takes place in the presence of glutamine and ATP through an activated phospho-Asp-tRNA(Asn) or phospho-Glu-tRNA(Gln).</text>
</comment>
<dbReference type="Pfam" id="PF02686">
    <property type="entry name" value="GatC"/>
    <property type="match status" value="1"/>
</dbReference>
<dbReference type="EMBL" id="BJYS01000001">
    <property type="protein sequence ID" value="GEO02716.1"/>
    <property type="molecule type" value="Genomic_DNA"/>
</dbReference>
<dbReference type="GO" id="GO:0030956">
    <property type="term" value="C:glutamyl-tRNA(Gln) amidotransferase complex"/>
    <property type="evidence" value="ECO:0007669"/>
    <property type="project" value="TreeGrafter"/>
</dbReference>
<keyword evidence="3" id="KW-1185">Reference proteome</keyword>
<keyword evidence="2" id="KW-0808">Transferase</keyword>
<accession>A0A512ASN4</accession>
<dbReference type="RefSeq" id="WP_146894738.1">
    <property type="nucleotide sequence ID" value="NZ_BJYS01000001.1"/>
</dbReference>
<comment type="subunit">
    <text evidence="1">Heterotrimer of A, B and C subunits.</text>
</comment>
<dbReference type="GO" id="GO:0006412">
    <property type="term" value="P:translation"/>
    <property type="evidence" value="ECO:0007669"/>
    <property type="project" value="UniProtKB-UniRule"/>
</dbReference>
<dbReference type="GO" id="GO:0050567">
    <property type="term" value="F:glutaminyl-tRNA synthase (glutamine-hydrolyzing) activity"/>
    <property type="evidence" value="ECO:0007669"/>
    <property type="project" value="UniProtKB-UniRule"/>
</dbReference>
<dbReference type="InterPro" id="IPR036113">
    <property type="entry name" value="Asp/Glu-ADT_sf_sub_c"/>
</dbReference>
<dbReference type="GO" id="GO:0070681">
    <property type="term" value="P:glutaminyl-tRNAGln biosynthesis via transamidation"/>
    <property type="evidence" value="ECO:0007669"/>
    <property type="project" value="TreeGrafter"/>
</dbReference>
<dbReference type="AlphaFoldDB" id="A0A512ASN4"/>
<dbReference type="EC" id="6.3.5.-" evidence="1"/>
<comment type="caution">
    <text evidence="2">The sequence shown here is derived from an EMBL/GenBank/DDBJ whole genome shotgun (WGS) entry which is preliminary data.</text>
</comment>
<dbReference type="PANTHER" id="PTHR15004:SF0">
    <property type="entry name" value="GLUTAMYL-TRNA(GLN) AMIDOTRANSFERASE SUBUNIT C, MITOCHONDRIAL"/>
    <property type="match status" value="1"/>
</dbReference>
<comment type="catalytic activity">
    <reaction evidence="1">
        <text>L-aspartyl-tRNA(Asn) + L-glutamine + ATP + H2O = L-asparaginyl-tRNA(Asn) + L-glutamate + ADP + phosphate + 2 H(+)</text>
        <dbReference type="Rhea" id="RHEA:14513"/>
        <dbReference type="Rhea" id="RHEA-COMP:9674"/>
        <dbReference type="Rhea" id="RHEA-COMP:9677"/>
        <dbReference type="ChEBI" id="CHEBI:15377"/>
        <dbReference type="ChEBI" id="CHEBI:15378"/>
        <dbReference type="ChEBI" id="CHEBI:29985"/>
        <dbReference type="ChEBI" id="CHEBI:30616"/>
        <dbReference type="ChEBI" id="CHEBI:43474"/>
        <dbReference type="ChEBI" id="CHEBI:58359"/>
        <dbReference type="ChEBI" id="CHEBI:78515"/>
        <dbReference type="ChEBI" id="CHEBI:78516"/>
        <dbReference type="ChEBI" id="CHEBI:456216"/>
    </reaction>
</comment>
<keyword evidence="1" id="KW-0547">Nucleotide-binding</keyword>
<dbReference type="PANTHER" id="PTHR15004">
    <property type="entry name" value="GLUTAMYL-TRNA(GLN) AMIDOTRANSFERASE SUBUNIT C, MITOCHONDRIAL"/>
    <property type="match status" value="1"/>
</dbReference>
<evidence type="ECO:0000313" key="3">
    <source>
        <dbReference type="Proteomes" id="UP000321532"/>
    </source>
</evidence>
<dbReference type="GO" id="GO:0016740">
    <property type="term" value="F:transferase activity"/>
    <property type="evidence" value="ECO:0007669"/>
    <property type="project" value="UniProtKB-KW"/>
</dbReference>
<dbReference type="GO" id="GO:0006450">
    <property type="term" value="P:regulation of translational fidelity"/>
    <property type="evidence" value="ECO:0007669"/>
    <property type="project" value="InterPro"/>
</dbReference>
<dbReference type="GO" id="GO:0005524">
    <property type="term" value="F:ATP binding"/>
    <property type="evidence" value="ECO:0007669"/>
    <property type="project" value="UniProtKB-KW"/>
</dbReference>
<organism evidence="2 3">
    <name type="scientific">Adhaeribacter aerolatus</name>
    <dbReference type="NCBI Taxonomy" id="670289"/>
    <lineage>
        <taxon>Bacteria</taxon>
        <taxon>Pseudomonadati</taxon>
        <taxon>Bacteroidota</taxon>
        <taxon>Cytophagia</taxon>
        <taxon>Cytophagales</taxon>
        <taxon>Hymenobacteraceae</taxon>
        <taxon>Adhaeribacter</taxon>
    </lineage>
</organism>
<evidence type="ECO:0000313" key="2">
    <source>
        <dbReference type="EMBL" id="GEO02716.1"/>
    </source>
</evidence>
<keyword evidence="1" id="KW-0067">ATP-binding</keyword>
<protein>
    <recommendedName>
        <fullName evidence="1">Aspartyl/glutamyl-tRNA(Asn/Gln) amidotransferase subunit C</fullName>
        <shortName evidence="1">Asp/Glu-ADT subunit C</shortName>
        <ecNumber evidence="1">6.3.5.-</ecNumber>
    </recommendedName>
</protein>
<dbReference type="InterPro" id="IPR003837">
    <property type="entry name" value="GatC"/>
</dbReference>
<dbReference type="Gene3D" id="1.10.20.60">
    <property type="entry name" value="Glu-tRNAGln amidotransferase C subunit, N-terminal domain"/>
    <property type="match status" value="1"/>
</dbReference>